<sequence>MEKTHLIRCSKEEMEKTHLIRCLAEEMVMTHLIRCPALKTTADPPDSVSSSKDKDAPDSVSSPKDNDGKPRYWEARRQLLRKARDTGKQEAS</sequence>
<feature type="region of interest" description="Disordered" evidence="1">
    <location>
        <begin position="39"/>
        <end position="92"/>
    </location>
</feature>
<accession>A0A0R3T3M0</accession>
<protein>
    <submittedName>
        <fullName evidence="4">BHLH domain-containing protein</fullName>
    </submittedName>
</protein>
<dbReference type="EMBL" id="UZAE01000647">
    <property type="protein sequence ID" value="VDN97469.1"/>
    <property type="molecule type" value="Genomic_DNA"/>
</dbReference>
<keyword evidence="3" id="KW-1185">Reference proteome</keyword>
<evidence type="ECO:0000313" key="3">
    <source>
        <dbReference type="Proteomes" id="UP000278807"/>
    </source>
</evidence>
<dbReference type="Proteomes" id="UP000278807">
    <property type="component" value="Unassembled WGS sequence"/>
</dbReference>
<evidence type="ECO:0000256" key="1">
    <source>
        <dbReference type="SAM" id="MobiDB-lite"/>
    </source>
</evidence>
<dbReference type="AlphaFoldDB" id="A0A0R3T3M0"/>
<evidence type="ECO:0000313" key="4">
    <source>
        <dbReference type="WBParaSite" id="HNAJ_0000161101-mRNA-1"/>
    </source>
</evidence>
<reference evidence="2 3" key="2">
    <citation type="submission" date="2018-11" db="EMBL/GenBank/DDBJ databases">
        <authorList>
            <consortium name="Pathogen Informatics"/>
        </authorList>
    </citation>
    <scope>NUCLEOTIDE SEQUENCE [LARGE SCALE GENOMIC DNA]</scope>
</reference>
<evidence type="ECO:0000313" key="2">
    <source>
        <dbReference type="EMBL" id="VDN97469.1"/>
    </source>
</evidence>
<reference evidence="4" key="1">
    <citation type="submission" date="2017-02" db="UniProtKB">
        <authorList>
            <consortium name="WormBaseParasite"/>
        </authorList>
    </citation>
    <scope>IDENTIFICATION</scope>
</reference>
<name>A0A0R3T3M0_RODNA</name>
<organism evidence="4">
    <name type="scientific">Rodentolepis nana</name>
    <name type="common">Dwarf tapeworm</name>
    <name type="synonym">Hymenolepis nana</name>
    <dbReference type="NCBI Taxonomy" id="102285"/>
    <lineage>
        <taxon>Eukaryota</taxon>
        <taxon>Metazoa</taxon>
        <taxon>Spiralia</taxon>
        <taxon>Lophotrochozoa</taxon>
        <taxon>Platyhelminthes</taxon>
        <taxon>Cestoda</taxon>
        <taxon>Eucestoda</taxon>
        <taxon>Cyclophyllidea</taxon>
        <taxon>Hymenolepididae</taxon>
        <taxon>Rodentolepis</taxon>
    </lineage>
</organism>
<feature type="compositionally biased region" description="Basic and acidic residues" evidence="1">
    <location>
        <begin position="64"/>
        <end position="92"/>
    </location>
</feature>
<gene>
    <name evidence="2" type="ORF">HNAJ_LOCUS1610</name>
</gene>
<proteinExistence type="predicted"/>
<dbReference type="WBParaSite" id="HNAJ_0000161101-mRNA-1">
    <property type="protein sequence ID" value="HNAJ_0000161101-mRNA-1"/>
    <property type="gene ID" value="HNAJ_0000161101"/>
</dbReference>